<gene>
    <name evidence="3" type="ORF">B0I29_12271</name>
</gene>
<keyword evidence="4" id="KW-1185">Reference proteome</keyword>
<dbReference type="RefSeq" id="WP_111653792.1">
    <property type="nucleotide sequence ID" value="NZ_JACHWI010000008.1"/>
</dbReference>
<comment type="caution">
    <text evidence="3">The sequence shown here is derived from an EMBL/GenBank/DDBJ whole genome shotgun (WGS) entry which is preliminary data.</text>
</comment>
<evidence type="ECO:0000313" key="3">
    <source>
        <dbReference type="EMBL" id="RAK27688.1"/>
    </source>
</evidence>
<feature type="transmembrane region" description="Helical" evidence="2">
    <location>
        <begin position="40"/>
        <end position="61"/>
    </location>
</feature>
<reference evidence="3 4" key="1">
    <citation type="submission" date="2018-06" db="EMBL/GenBank/DDBJ databases">
        <title>Genomic Encyclopedia of Type Strains, Phase III (KMG-III): the genomes of soil and plant-associated and newly described type strains.</title>
        <authorList>
            <person name="Whitman W."/>
        </authorList>
    </citation>
    <scope>NUCLEOTIDE SEQUENCE [LARGE SCALE GENOMIC DNA]</scope>
    <source>
        <strain evidence="3 4">CGMCC 4.7090</strain>
    </source>
</reference>
<sequence>MTASRVIARQVLLTLGALLTLAAIGALLGVVFGLDSGWRHVAVTVLMLAGLYAPGAVWFIGEDSLDIDGLWIMPMTLASVCLTAVLPFAFNPPDTGQAFDSRLRAFGYALAGIGFGVLFLLTALRIHRDVRRVQVTGSRLPPKPWAGQGPPQRNTDEPGPPDVELPDSGNVPQPAGHHSADHDSDSGDYGD</sequence>
<organism evidence="3 4">
    <name type="scientific">Actinoplanes lutulentus</name>
    <dbReference type="NCBI Taxonomy" id="1287878"/>
    <lineage>
        <taxon>Bacteria</taxon>
        <taxon>Bacillati</taxon>
        <taxon>Actinomycetota</taxon>
        <taxon>Actinomycetes</taxon>
        <taxon>Micromonosporales</taxon>
        <taxon>Micromonosporaceae</taxon>
        <taxon>Actinoplanes</taxon>
    </lineage>
</organism>
<dbReference type="AlphaFoldDB" id="A0A327Z0A0"/>
<keyword evidence="2" id="KW-0812">Transmembrane</keyword>
<proteinExistence type="predicted"/>
<feature type="transmembrane region" description="Helical" evidence="2">
    <location>
        <begin position="105"/>
        <end position="124"/>
    </location>
</feature>
<keyword evidence="2" id="KW-1133">Transmembrane helix</keyword>
<dbReference type="Proteomes" id="UP000249341">
    <property type="component" value="Unassembled WGS sequence"/>
</dbReference>
<dbReference type="EMBL" id="QLMJ01000022">
    <property type="protein sequence ID" value="RAK27688.1"/>
    <property type="molecule type" value="Genomic_DNA"/>
</dbReference>
<evidence type="ECO:0000313" key="4">
    <source>
        <dbReference type="Proteomes" id="UP000249341"/>
    </source>
</evidence>
<name>A0A327Z0A0_9ACTN</name>
<feature type="transmembrane region" description="Helical" evidence="2">
    <location>
        <begin position="12"/>
        <end position="34"/>
    </location>
</feature>
<feature type="transmembrane region" description="Helical" evidence="2">
    <location>
        <begin position="70"/>
        <end position="90"/>
    </location>
</feature>
<evidence type="ECO:0000256" key="1">
    <source>
        <dbReference type="SAM" id="MobiDB-lite"/>
    </source>
</evidence>
<accession>A0A327Z0A0</accession>
<evidence type="ECO:0000256" key="2">
    <source>
        <dbReference type="SAM" id="Phobius"/>
    </source>
</evidence>
<protein>
    <submittedName>
        <fullName evidence="3">Uncharacterized protein</fullName>
    </submittedName>
</protein>
<keyword evidence="2" id="KW-0472">Membrane</keyword>
<feature type="region of interest" description="Disordered" evidence="1">
    <location>
        <begin position="138"/>
        <end position="191"/>
    </location>
</feature>